<feature type="chain" id="PRO_5036383915" description="Cytochrome c domain-containing protein" evidence="1">
    <location>
        <begin position="32"/>
        <end position="1027"/>
    </location>
</feature>
<dbReference type="InterPro" id="IPR011444">
    <property type="entry name" value="DUF1549"/>
</dbReference>
<evidence type="ECO:0008006" key="7">
    <source>
        <dbReference type="Google" id="ProtNLM"/>
    </source>
</evidence>
<dbReference type="InParanoid" id="A0A6C2YS54"/>
<dbReference type="Pfam" id="PF07587">
    <property type="entry name" value="PSD1"/>
    <property type="match status" value="1"/>
</dbReference>
<proteinExistence type="predicted"/>
<evidence type="ECO:0000256" key="1">
    <source>
        <dbReference type="SAM" id="SignalP"/>
    </source>
</evidence>
<dbReference type="Pfam" id="PF07635">
    <property type="entry name" value="PSCyt1"/>
    <property type="match status" value="1"/>
</dbReference>
<gene>
    <name evidence="5" type="ORF">GMBLW1_46950</name>
</gene>
<dbReference type="AlphaFoldDB" id="A0A6C2YS54"/>
<dbReference type="PANTHER" id="PTHR35889">
    <property type="entry name" value="CYCLOINULO-OLIGOSACCHARIDE FRUCTANOTRANSFERASE-RELATED"/>
    <property type="match status" value="1"/>
</dbReference>
<accession>A0A6C2YS54</accession>
<feature type="signal peptide" evidence="1">
    <location>
        <begin position="1"/>
        <end position="31"/>
    </location>
</feature>
<reference evidence="5" key="1">
    <citation type="submission" date="2019-04" db="EMBL/GenBank/DDBJ databases">
        <authorList>
            <consortium name="Science for Life Laboratories"/>
        </authorList>
    </citation>
    <scope>NUCLEOTIDE SEQUENCE</scope>
    <source>
        <strain evidence="5">MBLW1</strain>
    </source>
</reference>
<evidence type="ECO:0000259" key="3">
    <source>
        <dbReference type="Pfam" id="PF07587"/>
    </source>
</evidence>
<keyword evidence="1" id="KW-0732">Signal</keyword>
<feature type="domain" description="DUF1553" evidence="3">
    <location>
        <begin position="715"/>
        <end position="970"/>
    </location>
</feature>
<dbReference type="InterPro" id="IPR022655">
    <property type="entry name" value="DUF1553"/>
</dbReference>
<feature type="domain" description="DUF1549" evidence="2">
    <location>
        <begin position="158"/>
        <end position="364"/>
    </location>
</feature>
<sequence>MNHSRTLPRRSLLVAVWTLPLTLLALPTLHAADAPVDFTRDVKPILSNHCFACHGPDENLRKADLRLDVRDAAIAGGAIVPGKSAESELIARIVTDDPETFMPPPRSKKPAIPKEQVAILKRWIDQGAKYDAHWAYVPPQRPTPPALPEAIRGWVRNPVDAWVAEKQLANGLKPAPEADRRTLIRRLSFDLRGLPPTPEEVEQFVADQSADAYAKLLDRMFASPHYGERMALYWLDLVRYADTGGYHSDNHRDIALFRDYVIEAFQRNKPFHQFTFEQIAGDLMPNASTEQKIASGYNRLLMTTEEGGSQAKEYQAKYVADRVRNSTAVWLAQTVGCAECHNHKYDPISQKDFYRWGSFFTDIQELAVGRQPQTPIPTPEQEKQFAALTAKWEAAKQSLQAVNPQWDAAQAKWEATLQQAIATGANPWVTITPTDAKSTGKQILKPLDDQSLLATGANPDRATYTLTIPVDRENLTGLRLEVLKHASLTDGALSRANGNFVVTKIRLDVKAKDAAKAVPVELAKVVADYEQPGFPIASTISPNGGPGWAINGHISPADHQALFVFAKPLAVPVGSSLVLTLVHESPFAKHNIGRLRVATTTAKQPELSAGGVPATVQAALKTAADKRTPTERTLLMSEFRKSAPETESVRKSIADLEAARKALEASYPKTLVTVATNRRMLRVLPRGNWLDDSGPIVEPGVPEFLPQIPKGEKADRLALAKWLTSRDNPLVARVFVNRMWKLMFGQGLVRSVEDFGTQGTPPTHPQLLDWLALEFIDSGWDVQRLLRLMLESATYRQSSVATDDLRNRDPQNLWLARQNRFRIDAEMVRDNALAISGLLNPQVGGASVKPYQPEGYWSYLNFPKRDWQADLDANQYRRGIYTYWCRSFLHPSLAAFDAPTREECTADRPRSSTPLQALVLLNDPSYVEAARAFASKAMTDAPPSIDARIAWMFRRAVGRSPSANESAVLAGVYAKHLAQYRSDQPAVDALLAIGLAKIPEKLDRAELAAWTGVARVLLNLHETITRN</sequence>
<organism evidence="5">
    <name type="scientific">Tuwongella immobilis</name>
    <dbReference type="NCBI Taxonomy" id="692036"/>
    <lineage>
        <taxon>Bacteria</taxon>
        <taxon>Pseudomonadati</taxon>
        <taxon>Planctomycetota</taxon>
        <taxon>Planctomycetia</taxon>
        <taxon>Gemmatales</taxon>
        <taxon>Gemmataceae</taxon>
        <taxon>Tuwongella</taxon>
    </lineage>
</organism>
<feature type="domain" description="Cytochrome C Planctomycete-type" evidence="4">
    <location>
        <begin position="50"/>
        <end position="105"/>
    </location>
</feature>
<dbReference type="EMBL" id="LR593887">
    <property type="protein sequence ID" value="VTS06358.1"/>
    <property type="molecule type" value="Genomic_DNA"/>
</dbReference>
<dbReference type="Proteomes" id="UP000464378">
    <property type="component" value="Chromosome"/>
</dbReference>
<evidence type="ECO:0000259" key="4">
    <source>
        <dbReference type="Pfam" id="PF07635"/>
    </source>
</evidence>
<dbReference type="RefSeq" id="WP_162659574.1">
    <property type="nucleotide sequence ID" value="NZ_LR593887.1"/>
</dbReference>
<evidence type="ECO:0000313" key="6">
    <source>
        <dbReference type="Proteomes" id="UP000464378"/>
    </source>
</evidence>
<dbReference type="InterPro" id="IPR011429">
    <property type="entry name" value="Cyt_c_Planctomycete-type"/>
</dbReference>
<evidence type="ECO:0000313" key="5">
    <source>
        <dbReference type="EMBL" id="VIP04498.1"/>
    </source>
</evidence>
<protein>
    <recommendedName>
        <fullName evidence="7">Cytochrome c domain-containing protein</fullName>
    </recommendedName>
</protein>
<evidence type="ECO:0000259" key="2">
    <source>
        <dbReference type="Pfam" id="PF07583"/>
    </source>
</evidence>
<dbReference type="EMBL" id="LR586016">
    <property type="protein sequence ID" value="VIP04498.1"/>
    <property type="molecule type" value="Genomic_DNA"/>
</dbReference>
<dbReference type="PANTHER" id="PTHR35889:SF3">
    <property type="entry name" value="F-BOX DOMAIN-CONTAINING PROTEIN"/>
    <property type="match status" value="1"/>
</dbReference>
<dbReference type="Pfam" id="PF07583">
    <property type="entry name" value="PSCyt2"/>
    <property type="match status" value="1"/>
</dbReference>
<keyword evidence="6" id="KW-1185">Reference proteome</keyword>
<dbReference type="KEGG" id="tim:GMBLW1_46950"/>
<name>A0A6C2YS54_9BACT</name>